<protein>
    <submittedName>
        <fullName evidence="1">Uncharacterized protein</fullName>
    </submittedName>
</protein>
<proteinExistence type="predicted"/>
<evidence type="ECO:0000313" key="2">
    <source>
        <dbReference type="Proteomes" id="UP000011200"/>
    </source>
</evidence>
<dbReference type="EMBL" id="CP027541">
    <property type="protein sequence ID" value="AWT53851.1"/>
    <property type="molecule type" value="Genomic_DNA"/>
</dbReference>
<sequence>METIQQSIDRTRERELEPTYTWQLARCTNIAEKSLIYSLAQLGVEVRFDDHSRGYITKADARKLMGLEAGE</sequence>
<evidence type="ECO:0000313" key="1">
    <source>
        <dbReference type="EMBL" id="AWT53851.1"/>
    </source>
</evidence>
<organism evidence="1 2">
    <name type="scientific">Mycolicibacterium smegmatis (strain MKD8)</name>
    <name type="common">Mycobacterium smegmatis</name>
    <dbReference type="NCBI Taxonomy" id="1214915"/>
    <lineage>
        <taxon>Bacteria</taxon>
        <taxon>Bacillati</taxon>
        <taxon>Actinomycetota</taxon>
        <taxon>Actinomycetes</taxon>
        <taxon>Mycobacteriales</taxon>
        <taxon>Mycobacteriaceae</taxon>
        <taxon>Mycolicibacterium</taxon>
    </lineage>
</organism>
<gene>
    <name evidence="1" type="ORF">D806_028770</name>
</gene>
<dbReference type="RefSeq" id="WP_003894289.1">
    <property type="nucleotide sequence ID" value="NZ_CP027541.1"/>
</dbReference>
<dbReference type="AlphaFoldDB" id="A0A2U9PQ28"/>
<dbReference type="Proteomes" id="UP000011200">
    <property type="component" value="Chromosome"/>
</dbReference>
<reference evidence="1 2" key="1">
    <citation type="journal article" date="2013" name="Genome Announc.">
        <title>Draft genome sequence of MKD8, a conjugal recipient Mycobacterium smegmatis strain.</title>
        <authorList>
            <person name="Gray T.A."/>
            <person name="Palumbo M.J."/>
            <person name="Derbyshire K.M."/>
        </authorList>
    </citation>
    <scope>NUCLEOTIDE SEQUENCE [LARGE SCALE GENOMIC DNA]</scope>
    <source>
        <strain evidence="1 2">MKD8</strain>
    </source>
</reference>
<reference evidence="2" key="2">
    <citation type="submission" date="2018-03" db="EMBL/GenBank/DDBJ databases">
        <authorList>
            <person name="Derbyshire K."/>
            <person name="Gray T.A."/>
            <person name="Champion M."/>
        </authorList>
    </citation>
    <scope>NUCLEOTIDE SEQUENCE [LARGE SCALE GENOMIC DNA]</scope>
    <source>
        <strain evidence="2">MKD8</strain>
    </source>
</reference>
<accession>A0A2U9PQ28</accession>
<name>A0A2U9PQ28_MYCSE</name>